<name>A0A318IJJ3_9BURK</name>
<dbReference type="Pfam" id="PF07791">
    <property type="entry name" value="Imm11"/>
    <property type="match status" value="1"/>
</dbReference>
<dbReference type="RefSeq" id="WP_110258407.1">
    <property type="nucleotide sequence ID" value="NZ_QJKB01000024.1"/>
</dbReference>
<accession>A0A318IJJ3</accession>
<evidence type="ECO:0000313" key="2">
    <source>
        <dbReference type="EMBL" id="PXX34943.1"/>
    </source>
</evidence>
<evidence type="ECO:0000313" key="3">
    <source>
        <dbReference type="Proteomes" id="UP000247792"/>
    </source>
</evidence>
<proteinExistence type="predicted"/>
<dbReference type="AlphaFoldDB" id="A0A318IJJ3"/>
<evidence type="ECO:0000259" key="1">
    <source>
        <dbReference type="Pfam" id="PF07791"/>
    </source>
</evidence>
<gene>
    <name evidence="2" type="ORF">DFR42_12422</name>
</gene>
<sequence length="184" mass="20911">MAYKIWTNKVDNDYDFTEAKVRDLEPLMGLNLTGGVSLSEKWPKITMDVISDYEPADSFLCGPMLIVSKKLSSVLFEFALKDEIEYLPVDVAFNGKLQREYGFLNVLLFCDALDRNKSKFTELNGNIDSIDRICLDESLAKNKLIFFLDAIEWVICVNELLVECIENGAFSGVALKSPSEWRPF</sequence>
<organism evidence="2 3">
    <name type="scientific">Undibacterium pigrum</name>
    <dbReference type="NCBI Taxonomy" id="401470"/>
    <lineage>
        <taxon>Bacteria</taxon>
        <taxon>Pseudomonadati</taxon>
        <taxon>Pseudomonadota</taxon>
        <taxon>Betaproteobacteria</taxon>
        <taxon>Burkholderiales</taxon>
        <taxon>Oxalobacteraceae</taxon>
        <taxon>Undibacterium</taxon>
    </lineage>
</organism>
<dbReference type="EMBL" id="QJKB01000024">
    <property type="protein sequence ID" value="PXX34943.1"/>
    <property type="molecule type" value="Genomic_DNA"/>
</dbReference>
<dbReference type="InterPro" id="IPR012433">
    <property type="entry name" value="Imm11"/>
</dbReference>
<comment type="caution">
    <text evidence="2">The sequence shown here is derived from an EMBL/GenBank/DDBJ whole genome shotgun (WGS) entry which is preliminary data.</text>
</comment>
<reference evidence="2 3" key="1">
    <citation type="submission" date="2018-05" db="EMBL/GenBank/DDBJ databases">
        <title>Genomic Encyclopedia of Type Strains, Phase IV (KMG-IV): sequencing the most valuable type-strain genomes for metagenomic binning, comparative biology and taxonomic classification.</title>
        <authorList>
            <person name="Goeker M."/>
        </authorList>
    </citation>
    <scope>NUCLEOTIDE SEQUENCE [LARGE SCALE GENOMIC DNA]</scope>
    <source>
        <strain evidence="2 3">DSM 19792</strain>
    </source>
</reference>
<dbReference type="Proteomes" id="UP000247792">
    <property type="component" value="Unassembled WGS sequence"/>
</dbReference>
<keyword evidence="3" id="KW-1185">Reference proteome</keyword>
<protein>
    <recommendedName>
        <fullName evidence="1">Immunity MXAN-0049 protein domain-containing protein</fullName>
    </recommendedName>
</protein>
<dbReference type="OrthoDB" id="9980204at2"/>
<feature type="domain" description="Immunity MXAN-0049 protein" evidence="1">
    <location>
        <begin position="51"/>
        <end position="175"/>
    </location>
</feature>